<comment type="caution">
    <text evidence="2">The sequence shown here is derived from an EMBL/GenBank/DDBJ whole genome shotgun (WGS) entry which is preliminary data.</text>
</comment>
<proteinExistence type="predicted"/>
<evidence type="ECO:0000313" key="3">
    <source>
        <dbReference type="Proteomes" id="UP001156882"/>
    </source>
</evidence>
<feature type="signal peptide" evidence="1">
    <location>
        <begin position="1"/>
        <end position="22"/>
    </location>
</feature>
<keyword evidence="1" id="KW-0732">Signal</keyword>
<evidence type="ECO:0000256" key="1">
    <source>
        <dbReference type="SAM" id="SignalP"/>
    </source>
</evidence>
<protein>
    <submittedName>
        <fullName evidence="2">Uncharacterized protein</fullName>
    </submittedName>
</protein>
<dbReference type="RefSeq" id="WP_284314984.1">
    <property type="nucleotide sequence ID" value="NZ_BSPC01000056.1"/>
</dbReference>
<evidence type="ECO:0000313" key="2">
    <source>
        <dbReference type="EMBL" id="GLS21982.1"/>
    </source>
</evidence>
<dbReference type="EMBL" id="BSPC01000056">
    <property type="protein sequence ID" value="GLS21982.1"/>
    <property type="molecule type" value="Genomic_DNA"/>
</dbReference>
<organism evidence="2 3">
    <name type="scientific">Labrys miyagiensis</name>
    <dbReference type="NCBI Taxonomy" id="346912"/>
    <lineage>
        <taxon>Bacteria</taxon>
        <taxon>Pseudomonadati</taxon>
        <taxon>Pseudomonadota</taxon>
        <taxon>Alphaproteobacteria</taxon>
        <taxon>Hyphomicrobiales</taxon>
        <taxon>Xanthobacteraceae</taxon>
        <taxon>Labrys</taxon>
    </lineage>
</organism>
<dbReference type="Proteomes" id="UP001156882">
    <property type="component" value="Unassembled WGS sequence"/>
</dbReference>
<reference evidence="3" key="1">
    <citation type="journal article" date="2019" name="Int. J. Syst. Evol. Microbiol.">
        <title>The Global Catalogue of Microorganisms (GCM) 10K type strain sequencing project: providing services to taxonomists for standard genome sequencing and annotation.</title>
        <authorList>
            <consortium name="The Broad Institute Genomics Platform"/>
            <consortium name="The Broad Institute Genome Sequencing Center for Infectious Disease"/>
            <person name="Wu L."/>
            <person name="Ma J."/>
        </authorList>
    </citation>
    <scope>NUCLEOTIDE SEQUENCE [LARGE SCALE GENOMIC DNA]</scope>
    <source>
        <strain evidence="3">NBRC 101365</strain>
    </source>
</reference>
<name>A0ABQ6CQT6_9HYPH</name>
<gene>
    <name evidence="2" type="ORF">GCM10007874_49990</name>
</gene>
<feature type="chain" id="PRO_5045316266" evidence="1">
    <location>
        <begin position="23"/>
        <end position="118"/>
    </location>
</feature>
<keyword evidence="3" id="KW-1185">Reference proteome</keyword>
<sequence>MRSIVVAGAIALCAVTGSAANAADRWARCELVVRGKTYINGRCNVEDMGEGSFALGVLRDDQPIPRKGFYFAYVDVNGDTAEAKWNEDRKEMHANASLGTLMRKGACWVNDIAKICVR</sequence>
<accession>A0ABQ6CQT6</accession>